<keyword evidence="4" id="KW-1185">Reference proteome</keyword>
<dbReference type="PANTHER" id="PTHR24322">
    <property type="entry name" value="PKSB"/>
    <property type="match status" value="1"/>
</dbReference>
<evidence type="ECO:0000256" key="2">
    <source>
        <dbReference type="ARBA" id="ARBA00023002"/>
    </source>
</evidence>
<protein>
    <submittedName>
        <fullName evidence="3">Epidermal retinol dehydrogenase 2</fullName>
    </submittedName>
</protein>
<dbReference type="Pfam" id="PF00106">
    <property type="entry name" value="adh_short"/>
    <property type="match status" value="1"/>
</dbReference>
<proteinExistence type="inferred from homology"/>
<organism evidence="3 4">
    <name type="scientific">Holothuria leucospilota</name>
    <name type="common">Black long sea cucumber</name>
    <name type="synonym">Mertensiothuria leucospilota</name>
    <dbReference type="NCBI Taxonomy" id="206669"/>
    <lineage>
        <taxon>Eukaryota</taxon>
        <taxon>Metazoa</taxon>
        <taxon>Echinodermata</taxon>
        <taxon>Eleutherozoa</taxon>
        <taxon>Echinozoa</taxon>
        <taxon>Holothuroidea</taxon>
        <taxon>Aspidochirotacea</taxon>
        <taxon>Aspidochirotida</taxon>
        <taxon>Holothuriidae</taxon>
        <taxon>Holothuria</taxon>
    </lineage>
</organism>
<dbReference type="SUPFAM" id="SSF51735">
    <property type="entry name" value="NAD(P)-binding Rossmann-fold domains"/>
    <property type="match status" value="1"/>
</dbReference>
<accession>A0A9Q0YG70</accession>
<dbReference type="OrthoDB" id="10253736at2759"/>
<comment type="caution">
    <text evidence="3">The sequence shown here is derived from an EMBL/GenBank/DDBJ whole genome shotgun (WGS) entry which is preliminary data.</text>
</comment>
<reference evidence="3" key="1">
    <citation type="submission" date="2021-10" db="EMBL/GenBank/DDBJ databases">
        <title>Tropical sea cucumber genome reveals ecological adaptation and Cuvierian tubules defense mechanism.</title>
        <authorList>
            <person name="Chen T."/>
        </authorList>
    </citation>
    <scope>NUCLEOTIDE SEQUENCE</scope>
    <source>
        <strain evidence="3">Nanhai2018</strain>
        <tissue evidence="3">Muscle</tissue>
    </source>
</reference>
<keyword evidence="2" id="KW-0560">Oxidoreductase</keyword>
<dbReference type="InterPro" id="IPR036291">
    <property type="entry name" value="NAD(P)-bd_dom_sf"/>
</dbReference>
<sequence length="106" mass="12201">MASVAGYFGVWNLADYCASKFAICGLEEAMYYDMRLYEKRGVYTTIIHPFFMSTGMFAGVEVGQPSFLPMIEPEHAMKNCMDAILTNQRYVYLPGWIFRPFLMLKP</sequence>
<dbReference type="PANTHER" id="PTHR24322:SF736">
    <property type="entry name" value="RETINOL DEHYDROGENASE 10"/>
    <property type="match status" value="1"/>
</dbReference>
<comment type="similarity">
    <text evidence="1">Belongs to the short-chain dehydrogenases/reductases (SDR) family.</text>
</comment>
<dbReference type="EMBL" id="JAIZAY010000022">
    <property type="protein sequence ID" value="KAJ8020820.1"/>
    <property type="molecule type" value="Genomic_DNA"/>
</dbReference>
<dbReference type="Proteomes" id="UP001152320">
    <property type="component" value="Chromosome 22"/>
</dbReference>
<dbReference type="Gene3D" id="3.40.50.720">
    <property type="entry name" value="NAD(P)-binding Rossmann-like Domain"/>
    <property type="match status" value="1"/>
</dbReference>
<gene>
    <name evidence="3" type="ORF">HOLleu_40511</name>
</gene>
<name>A0A9Q0YG70_HOLLE</name>
<dbReference type="InterPro" id="IPR002347">
    <property type="entry name" value="SDR_fam"/>
</dbReference>
<evidence type="ECO:0000313" key="4">
    <source>
        <dbReference type="Proteomes" id="UP001152320"/>
    </source>
</evidence>
<dbReference type="GO" id="GO:0016616">
    <property type="term" value="F:oxidoreductase activity, acting on the CH-OH group of donors, NAD or NADP as acceptor"/>
    <property type="evidence" value="ECO:0007669"/>
    <property type="project" value="TreeGrafter"/>
</dbReference>
<dbReference type="AlphaFoldDB" id="A0A9Q0YG70"/>
<evidence type="ECO:0000313" key="3">
    <source>
        <dbReference type="EMBL" id="KAJ8020820.1"/>
    </source>
</evidence>
<evidence type="ECO:0000256" key="1">
    <source>
        <dbReference type="ARBA" id="ARBA00006484"/>
    </source>
</evidence>